<evidence type="ECO:0000313" key="2">
    <source>
        <dbReference type="EMBL" id="TYO68392.1"/>
    </source>
</evidence>
<dbReference type="Proteomes" id="UP000324797">
    <property type="component" value="Unassembled WGS sequence"/>
</dbReference>
<accession>A0A5S4YXQ6</accession>
<dbReference type="InterPro" id="IPR012924">
    <property type="entry name" value="TfuA_core"/>
</dbReference>
<evidence type="ECO:0000259" key="1">
    <source>
        <dbReference type="Pfam" id="PF07812"/>
    </source>
</evidence>
<dbReference type="RefSeq" id="WP_148736795.1">
    <property type="nucleotide sequence ID" value="NZ_VSTH01000007.1"/>
</dbReference>
<dbReference type="AlphaFoldDB" id="A0A5S4YXQ6"/>
<sequence>MTVYVFLGPSLPLDEARAILDATYLPPVQQGDLLRLLERKPRHIGIIDGYFETVPAVWHKEILLALSEGVHVFGAASMGALRAAELQSFGMIGVGRIFQWFSDEIIVADDEVAVRHAPAELGYLPLNQSLVDIRDGCASAIEEGIIGARLAENIISVARALPFWERNCDTIAAAMPYAESSEPREIAAWLAYMKSRHVSLKARDAAALLAKMKEVIAEPWQAGHPNFIYEPTIFMDRLLNEIALEKTRASLALPQESAEREARSIDQLRRAALLRVVAREHARRSGWELDQAELAEKASALWSALGVRSPEAAMRWMERSGISEQKLRSYISDELYVARLNGVHRVEVERELALQMLMMHAPQTGGDTRSSGSSCDAPST</sequence>
<comment type="caution">
    <text evidence="2">The sequence shown here is derived from an EMBL/GenBank/DDBJ whole genome shotgun (WGS) entry which is preliminary data.</text>
</comment>
<dbReference type="EMBL" id="VSTH01000007">
    <property type="protein sequence ID" value="TYO68392.1"/>
    <property type="molecule type" value="Genomic_DNA"/>
</dbReference>
<organism evidence="2 3">
    <name type="scientific">Bradyrhizobium hipponense</name>
    <dbReference type="NCBI Taxonomy" id="2605638"/>
    <lineage>
        <taxon>Bacteria</taxon>
        <taxon>Pseudomonadati</taxon>
        <taxon>Pseudomonadota</taxon>
        <taxon>Alphaproteobacteria</taxon>
        <taxon>Hyphomicrobiales</taxon>
        <taxon>Nitrobacteraceae</taxon>
        <taxon>Bradyrhizobium</taxon>
    </lineage>
</organism>
<keyword evidence="3" id="KW-1185">Reference proteome</keyword>
<evidence type="ECO:0000313" key="3">
    <source>
        <dbReference type="Proteomes" id="UP000324797"/>
    </source>
</evidence>
<proteinExistence type="predicted"/>
<protein>
    <recommendedName>
        <fullName evidence="1">TfuA-like core domain-containing protein</fullName>
    </recommendedName>
</protein>
<gene>
    <name evidence="2" type="ORF">FXV83_00740</name>
</gene>
<dbReference type="Pfam" id="PF07812">
    <property type="entry name" value="TfuA"/>
    <property type="match status" value="1"/>
</dbReference>
<feature type="domain" description="TfuA-like core" evidence="1">
    <location>
        <begin position="48"/>
        <end position="166"/>
    </location>
</feature>
<reference evidence="2 3" key="1">
    <citation type="submission" date="2019-08" db="EMBL/GenBank/DDBJ databases">
        <title>Bradyrhizobium hipponensis sp. nov., a rhizobium isolated from a Lupinus angustifolius root nodule in Tunisia.</title>
        <authorList>
            <person name="Off K."/>
            <person name="Rejili M."/>
            <person name="Mars M."/>
            <person name="Brachmann A."/>
            <person name="Marin M."/>
        </authorList>
    </citation>
    <scope>NUCLEOTIDE SEQUENCE [LARGE SCALE GENOMIC DNA]</scope>
    <source>
        <strain evidence="3">aSej3</strain>
    </source>
</reference>
<name>A0A5S4YXQ6_9BRAD</name>